<evidence type="ECO:0008006" key="4">
    <source>
        <dbReference type="Google" id="ProtNLM"/>
    </source>
</evidence>
<proteinExistence type="predicted"/>
<dbReference type="EMBL" id="AEPW01000003">
    <property type="protein sequence ID" value="EFU77971.1"/>
    <property type="molecule type" value="Genomic_DNA"/>
</dbReference>
<keyword evidence="1" id="KW-0175">Coiled coil</keyword>
<gene>
    <name evidence="2" type="ORF">HMPREF0381_0155</name>
</gene>
<dbReference type="AlphaFoldDB" id="E6LJM0"/>
<feature type="coiled-coil region" evidence="1">
    <location>
        <begin position="10"/>
        <end position="37"/>
    </location>
</feature>
<evidence type="ECO:0000313" key="3">
    <source>
        <dbReference type="Proteomes" id="UP000003434"/>
    </source>
</evidence>
<organism evidence="2 3">
    <name type="scientific">Lachnoanaerobaculum saburreum DSM 3986</name>
    <dbReference type="NCBI Taxonomy" id="887325"/>
    <lineage>
        <taxon>Bacteria</taxon>
        <taxon>Bacillati</taxon>
        <taxon>Bacillota</taxon>
        <taxon>Clostridia</taxon>
        <taxon>Lachnospirales</taxon>
        <taxon>Lachnospiraceae</taxon>
        <taxon>Lachnoanaerobaculum</taxon>
    </lineage>
</organism>
<name>E6LJM0_9FIRM</name>
<dbReference type="RefSeq" id="WP_008749928.1">
    <property type="nucleotide sequence ID" value="NZ_GL622296.1"/>
</dbReference>
<comment type="caution">
    <text evidence="2">The sequence shown here is derived from an EMBL/GenBank/DDBJ whole genome shotgun (WGS) entry which is preliminary data.</text>
</comment>
<dbReference type="eggNOG" id="COG4842">
    <property type="taxonomic scope" value="Bacteria"/>
</dbReference>
<accession>E6LJM0</accession>
<reference evidence="2 3" key="1">
    <citation type="submission" date="2010-12" db="EMBL/GenBank/DDBJ databases">
        <authorList>
            <person name="Muzny D."/>
            <person name="Qin X."/>
            <person name="Deng J."/>
            <person name="Jiang H."/>
            <person name="Liu Y."/>
            <person name="Qu J."/>
            <person name="Song X.-Z."/>
            <person name="Zhang L."/>
            <person name="Thornton R."/>
            <person name="Coyle M."/>
            <person name="Francisco L."/>
            <person name="Jackson L."/>
            <person name="Javaid M."/>
            <person name="Korchina V."/>
            <person name="Kovar C."/>
            <person name="Mata R."/>
            <person name="Mathew T."/>
            <person name="Ngo R."/>
            <person name="Nguyen L."/>
            <person name="Nguyen N."/>
            <person name="Okwuonu G."/>
            <person name="Ongeri F."/>
            <person name="Pham C."/>
            <person name="Simmons D."/>
            <person name="Wilczek-Boney K."/>
            <person name="Hale W."/>
            <person name="Jakkamsetti A."/>
            <person name="Pham P."/>
            <person name="Ruth R."/>
            <person name="San Lucas F."/>
            <person name="Warren J."/>
            <person name="Zhang J."/>
            <person name="Zhao Z."/>
            <person name="Zhou C."/>
            <person name="Zhu D."/>
            <person name="Lee S."/>
            <person name="Bess C."/>
            <person name="Blankenburg K."/>
            <person name="Forbes L."/>
            <person name="Fu Q."/>
            <person name="Gubbala S."/>
            <person name="Hirani K."/>
            <person name="Jayaseelan J.C."/>
            <person name="Lara F."/>
            <person name="Munidasa M."/>
            <person name="Palculict T."/>
            <person name="Patil S."/>
            <person name="Pu L.-L."/>
            <person name="Saada N."/>
            <person name="Tang L."/>
            <person name="Weissenberger G."/>
            <person name="Zhu Y."/>
            <person name="Hemphill L."/>
            <person name="Shang Y."/>
            <person name="Youmans B."/>
            <person name="Ayvaz T."/>
            <person name="Ross M."/>
            <person name="Santibanez J."/>
            <person name="Aqrawi P."/>
            <person name="Gross S."/>
            <person name="Joshi V."/>
            <person name="Fowler G."/>
            <person name="Nazareth L."/>
            <person name="Reid J."/>
            <person name="Worley K."/>
            <person name="Petrosino J."/>
            <person name="Highlander S."/>
            <person name="Gibbs R."/>
        </authorList>
    </citation>
    <scope>NUCLEOTIDE SEQUENCE [LARGE SCALE GENOMIC DNA]</scope>
    <source>
        <strain evidence="2 3">DSM 3986</strain>
    </source>
</reference>
<protein>
    <recommendedName>
        <fullName evidence="4">WXG100 family type VII secretion target</fullName>
    </recommendedName>
</protein>
<evidence type="ECO:0000313" key="2">
    <source>
        <dbReference type="EMBL" id="EFU77971.1"/>
    </source>
</evidence>
<dbReference type="HOGENOM" id="CLU_2343217_0_0_9"/>
<dbReference type="Proteomes" id="UP000003434">
    <property type="component" value="Unassembled WGS sequence"/>
</dbReference>
<evidence type="ECO:0000256" key="1">
    <source>
        <dbReference type="SAM" id="Coils"/>
    </source>
</evidence>
<sequence length="97" mass="11367">MFDNQEAYRKQQINIQYRDAMRRADRLEELANRLSRRAVVEIENLSNDISKQWEGDEAVLFLKKAAIIESDISKTVKNIRECASTIRRIAKQSLIIE</sequence>